<dbReference type="PANTHER" id="PTHR24096">
    <property type="entry name" value="LONG-CHAIN-FATTY-ACID--COA LIGASE"/>
    <property type="match status" value="1"/>
</dbReference>
<dbReference type="EMBL" id="MU001631">
    <property type="protein sequence ID" value="KAF2487649.1"/>
    <property type="molecule type" value="Genomic_DNA"/>
</dbReference>
<gene>
    <name evidence="3" type="ORF">BDY17DRAFT_289358</name>
</gene>
<dbReference type="InterPro" id="IPR020845">
    <property type="entry name" value="AMP-binding_CS"/>
</dbReference>
<evidence type="ECO:0000313" key="3">
    <source>
        <dbReference type="EMBL" id="KAF2487649.1"/>
    </source>
</evidence>
<organism evidence="3 4">
    <name type="scientific">Neohortaea acidophila</name>
    <dbReference type="NCBI Taxonomy" id="245834"/>
    <lineage>
        <taxon>Eukaryota</taxon>
        <taxon>Fungi</taxon>
        <taxon>Dikarya</taxon>
        <taxon>Ascomycota</taxon>
        <taxon>Pezizomycotina</taxon>
        <taxon>Dothideomycetes</taxon>
        <taxon>Dothideomycetidae</taxon>
        <taxon>Mycosphaerellales</taxon>
        <taxon>Teratosphaeriaceae</taxon>
        <taxon>Neohortaea</taxon>
    </lineage>
</organism>
<proteinExistence type="predicted"/>
<sequence>MVFKSDFPDLHIPKVNVLDFLFPKGEAISDQPVWHDAKNPKTNLSPKQLVHWVKRLSLGLDRLGVKRGEVCLIYSPNHIFIPVSYLGIVGGGRCFSAVNPIYTVNEVVHQLKNTEAVCLFAHPDMVENAVAAAKQAGLPKERIFQFSDRRCSPRNGVKDWSAMLASDADAEKYRWPEFSAEESVKTVATINYSSGTTGLPKGVCISHHSLIANVEQTVFMRYYPGLKKGEKPKERWLSFLPLYHAYGQLYANLMATRLLIPTYIMKAFVYVDFLQHIQDFKITHLQVAPPILVMMNKRPETKKYDLSSVQSVLCGAAPLPKELQAAVSRDFKVGIQQGWGQTEVTCGSILQLDPSDDGNVGKLIPNTEAKLVDDEGKEVGYDTPGELFIRAPNVCLRYWKNEQATIDTISSDGWLATGDVAVCNKDHLFWIVDRKKELIKVNALQVAPAELEAVLLEHDSIADAAAVGIILHDEEWPRAYIALQEEAKGKVTEKEIQEWMKTKVAKHKLLVGGVKFVDEVPKLASGKIQRKLMREWSKRDAPEVEKAMGSNVRAKL</sequence>
<dbReference type="GeneID" id="54473351"/>
<dbReference type="GO" id="GO:0016405">
    <property type="term" value="F:CoA-ligase activity"/>
    <property type="evidence" value="ECO:0007669"/>
    <property type="project" value="TreeGrafter"/>
</dbReference>
<accession>A0A6A6Q6I4</accession>
<dbReference type="SUPFAM" id="SSF56801">
    <property type="entry name" value="Acetyl-CoA synthetase-like"/>
    <property type="match status" value="1"/>
</dbReference>
<evidence type="ECO:0000259" key="2">
    <source>
        <dbReference type="Pfam" id="PF13193"/>
    </source>
</evidence>
<dbReference type="InterPro" id="IPR000873">
    <property type="entry name" value="AMP-dep_synth/lig_dom"/>
</dbReference>
<name>A0A6A6Q6I4_9PEZI</name>
<evidence type="ECO:0000259" key="1">
    <source>
        <dbReference type="Pfam" id="PF00501"/>
    </source>
</evidence>
<dbReference type="Gene3D" id="3.40.50.12780">
    <property type="entry name" value="N-terminal domain of ligase-like"/>
    <property type="match status" value="1"/>
</dbReference>
<dbReference type="RefSeq" id="XP_033594218.1">
    <property type="nucleotide sequence ID" value="XM_033732349.1"/>
</dbReference>
<feature type="domain" description="AMP-dependent synthetase/ligase" evidence="1">
    <location>
        <begin position="40"/>
        <end position="399"/>
    </location>
</feature>
<reference evidence="3" key="1">
    <citation type="journal article" date="2020" name="Stud. Mycol.">
        <title>101 Dothideomycetes genomes: a test case for predicting lifestyles and emergence of pathogens.</title>
        <authorList>
            <person name="Haridas S."/>
            <person name="Albert R."/>
            <person name="Binder M."/>
            <person name="Bloem J."/>
            <person name="Labutti K."/>
            <person name="Salamov A."/>
            <person name="Andreopoulos B."/>
            <person name="Baker S."/>
            <person name="Barry K."/>
            <person name="Bills G."/>
            <person name="Bluhm B."/>
            <person name="Cannon C."/>
            <person name="Castanera R."/>
            <person name="Culley D."/>
            <person name="Daum C."/>
            <person name="Ezra D."/>
            <person name="Gonzalez J."/>
            <person name="Henrissat B."/>
            <person name="Kuo A."/>
            <person name="Liang C."/>
            <person name="Lipzen A."/>
            <person name="Lutzoni F."/>
            <person name="Magnuson J."/>
            <person name="Mondo S."/>
            <person name="Nolan M."/>
            <person name="Ohm R."/>
            <person name="Pangilinan J."/>
            <person name="Park H.-J."/>
            <person name="Ramirez L."/>
            <person name="Alfaro M."/>
            <person name="Sun H."/>
            <person name="Tritt A."/>
            <person name="Yoshinaga Y."/>
            <person name="Zwiers L.-H."/>
            <person name="Turgeon B."/>
            <person name="Goodwin S."/>
            <person name="Spatafora J."/>
            <person name="Crous P."/>
            <person name="Grigoriev I."/>
        </authorList>
    </citation>
    <scope>NUCLEOTIDE SEQUENCE</scope>
    <source>
        <strain evidence="3">CBS 113389</strain>
    </source>
</reference>
<evidence type="ECO:0000313" key="4">
    <source>
        <dbReference type="Proteomes" id="UP000799767"/>
    </source>
</evidence>
<keyword evidence="4" id="KW-1185">Reference proteome</keyword>
<dbReference type="Pfam" id="PF00501">
    <property type="entry name" value="AMP-binding"/>
    <property type="match status" value="1"/>
</dbReference>
<dbReference type="PANTHER" id="PTHR24096:SF194">
    <property type="entry name" value="AMP-DEPENDENT SYNTHETASE_LIGASE DOMAIN-CONTAINING PROTEIN"/>
    <property type="match status" value="1"/>
</dbReference>
<protein>
    <submittedName>
        <fullName evidence="3">4-coumarate-CoA ligase</fullName>
    </submittedName>
</protein>
<dbReference type="Gene3D" id="3.30.300.30">
    <property type="match status" value="1"/>
</dbReference>
<dbReference type="Pfam" id="PF13193">
    <property type="entry name" value="AMP-binding_C"/>
    <property type="match status" value="1"/>
</dbReference>
<dbReference type="CDD" id="cd05911">
    <property type="entry name" value="Firefly_Luc_like"/>
    <property type="match status" value="1"/>
</dbReference>
<dbReference type="AlphaFoldDB" id="A0A6A6Q6I4"/>
<feature type="domain" description="AMP-binding enzyme C-terminal" evidence="2">
    <location>
        <begin position="450"/>
        <end position="527"/>
    </location>
</feature>
<dbReference type="OrthoDB" id="6509636at2759"/>
<dbReference type="Proteomes" id="UP000799767">
    <property type="component" value="Unassembled WGS sequence"/>
</dbReference>
<dbReference type="InterPro" id="IPR045851">
    <property type="entry name" value="AMP-bd_C_sf"/>
</dbReference>
<dbReference type="InterPro" id="IPR042099">
    <property type="entry name" value="ANL_N_sf"/>
</dbReference>
<keyword evidence="3" id="KW-0436">Ligase</keyword>
<dbReference type="InterPro" id="IPR025110">
    <property type="entry name" value="AMP-bd_C"/>
</dbReference>
<dbReference type="PROSITE" id="PS00455">
    <property type="entry name" value="AMP_BINDING"/>
    <property type="match status" value="1"/>
</dbReference>